<gene>
    <name evidence="1" type="ORF">ASPFODRAFT_287198</name>
</gene>
<sequence>MRTSDDNRRELYPTCHGVIRPLFNLRVVSLFFLLTVGWNNTSSTKANIIYLLWVKISDRIIFLSCLVLGEVKFKA</sequence>
<evidence type="ECO:0000313" key="2">
    <source>
        <dbReference type="Proteomes" id="UP000184063"/>
    </source>
</evidence>
<name>A0A1M3TAG9_ASPLC</name>
<dbReference type="EMBL" id="KV878245">
    <property type="protein sequence ID" value="OJZ83762.1"/>
    <property type="molecule type" value="Genomic_DNA"/>
</dbReference>
<dbReference type="VEuPathDB" id="FungiDB:ASPFODRAFT_287198"/>
<accession>A0A1M3TAG9</accession>
<protein>
    <submittedName>
        <fullName evidence="1">Uncharacterized protein</fullName>
    </submittedName>
</protein>
<reference evidence="2" key="1">
    <citation type="journal article" date="2017" name="Genome Biol.">
        <title>Comparative genomics reveals high biological diversity and specific adaptations in the industrially and medically important fungal genus Aspergillus.</title>
        <authorList>
            <person name="de Vries R.P."/>
            <person name="Riley R."/>
            <person name="Wiebenga A."/>
            <person name="Aguilar-Osorio G."/>
            <person name="Amillis S."/>
            <person name="Uchima C.A."/>
            <person name="Anderluh G."/>
            <person name="Asadollahi M."/>
            <person name="Askin M."/>
            <person name="Barry K."/>
            <person name="Battaglia E."/>
            <person name="Bayram O."/>
            <person name="Benocci T."/>
            <person name="Braus-Stromeyer S.A."/>
            <person name="Caldana C."/>
            <person name="Canovas D."/>
            <person name="Cerqueira G.C."/>
            <person name="Chen F."/>
            <person name="Chen W."/>
            <person name="Choi C."/>
            <person name="Clum A."/>
            <person name="Dos Santos R.A."/>
            <person name="Damasio A.R."/>
            <person name="Diallinas G."/>
            <person name="Emri T."/>
            <person name="Fekete E."/>
            <person name="Flipphi M."/>
            <person name="Freyberg S."/>
            <person name="Gallo A."/>
            <person name="Gournas C."/>
            <person name="Habgood R."/>
            <person name="Hainaut M."/>
            <person name="Harispe M.L."/>
            <person name="Henrissat B."/>
            <person name="Hilden K.S."/>
            <person name="Hope R."/>
            <person name="Hossain A."/>
            <person name="Karabika E."/>
            <person name="Karaffa L."/>
            <person name="Karanyi Z."/>
            <person name="Krasevec N."/>
            <person name="Kuo A."/>
            <person name="Kusch H."/>
            <person name="LaButti K."/>
            <person name="Lagendijk E.L."/>
            <person name="Lapidus A."/>
            <person name="Levasseur A."/>
            <person name="Lindquist E."/>
            <person name="Lipzen A."/>
            <person name="Logrieco A.F."/>
            <person name="MacCabe A."/>
            <person name="Maekelae M.R."/>
            <person name="Malavazi I."/>
            <person name="Melin P."/>
            <person name="Meyer V."/>
            <person name="Mielnichuk N."/>
            <person name="Miskei M."/>
            <person name="Molnar A.P."/>
            <person name="Mule G."/>
            <person name="Ngan C.Y."/>
            <person name="Orejas M."/>
            <person name="Orosz E."/>
            <person name="Ouedraogo J.P."/>
            <person name="Overkamp K.M."/>
            <person name="Park H.-S."/>
            <person name="Perrone G."/>
            <person name="Piumi F."/>
            <person name="Punt P.J."/>
            <person name="Ram A.F."/>
            <person name="Ramon A."/>
            <person name="Rauscher S."/>
            <person name="Record E."/>
            <person name="Riano-Pachon D.M."/>
            <person name="Robert V."/>
            <person name="Roehrig J."/>
            <person name="Ruller R."/>
            <person name="Salamov A."/>
            <person name="Salih N.S."/>
            <person name="Samson R.A."/>
            <person name="Sandor E."/>
            <person name="Sanguinetti M."/>
            <person name="Schuetze T."/>
            <person name="Sepcic K."/>
            <person name="Shelest E."/>
            <person name="Sherlock G."/>
            <person name="Sophianopoulou V."/>
            <person name="Squina F.M."/>
            <person name="Sun H."/>
            <person name="Susca A."/>
            <person name="Todd R.B."/>
            <person name="Tsang A."/>
            <person name="Unkles S.E."/>
            <person name="van de Wiele N."/>
            <person name="van Rossen-Uffink D."/>
            <person name="Oliveira J.V."/>
            <person name="Vesth T.C."/>
            <person name="Visser J."/>
            <person name="Yu J.-H."/>
            <person name="Zhou M."/>
            <person name="Andersen M.R."/>
            <person name="Archer D.B."/>
            <person name="Baker S.E."/>
            <person name="Benoit I."/>
            <person name="Brakhage A.A."/>
            <person name="Braus G.H."/>
            <person name="Fischer R."/>
            <person name="Frisvad J.C."/>
            <person name="Goldman G.H."/>
            <person name="Houbraken J."/>
            <person name="Oakley B."/>
            <person name="Pocsi I."/>
            <person name="Scazzocchio C."/>
            <person name="Seiboth B."/>
            <person name="vanKuyk P.A."/>
            <person name="Wortman J."/>
            <person name="Dyer P.S."/>
            <person name="Grigoriev I.V."/>
        </authorList>
    </citation>
    <scope>NUCLEOTIDE SEQUENCE [LARGE SCALE GENOMIC DNA]</scope>
    <source>
        <strain evidence="2">CBS 106.47</strain>
    </source>
</reference>
<organism evidence="1 2">
    <name type="scientific">Aspergillus luchuensis (strain CBS 106.47)</name>
    <dbReference type="NCBI Taxonomy" id="1137211"/>
    <lineage>
        <taxon>Eukaryota</taxon>
        <taxon>Fungi</taxon>
        <taxon>Dikarya</taxon>
        <taxon>Ascomycota</taxon>
        <taxon>Pezizomycotina</taxon>
        <taxon>Eurotiomycetes</taxon>
        <taxon>Eurotiomycetidae</taxon>
        <taxon>Eurotiales</taxon>
        <taxon>Aspergillaceae</taxon>
        <taxon>Aspergillus</taxon>
        <taxon>Aspergillus subgen. Circumdati</taxon>
    </lineage>
</organism>
<proteinExistence type="predicted"/>
<dbReference type="Proteomes" id="UP000184063">
    <property type="component" value="Unassembled WGS sequence"/>
</dbReference>
<dbReference type="AlphaFoldDB" id="A0A1M3TAG9"/>
<evidence type="ECO:0000313" key="1">
    <source>
        <dbReference type="EMBL" id="OJZ83762.1"/>
    </source>
</evidence>